<feature type="compositionally biased region" description="Basic and acidic residues" evidence="1">
    <location>
        <begin position="129"/>
        <end position="146"/>
    </location>
</feature>
<dbReference type="RefSeq" id="XP_040639098.1">
    <property type="nucleotide sequence ID" value="XM_040781850.1"/>
</dbReference>
<feature type="transmembrane region" description="Helical" evidence="2">
    <location>
        <begin position="293"/>
        <end position="312"/>
    </location>
</feature>
<feature type="compositionally biased region" description="Polar residues" evidence="1">
    <location>
        <begin position="55"/>
        <end position="66"/>
    </location>
</feature>
<feature type="region of interest" description="Disordered" evidence="1">
    <location>
        <begin position="129"/>
        <end position="152"/>
    </location>
</feature>
<keyword evidence="2" id="KW-0812">Transmembrane</keyword>
<feature type="transmembrane region" description="Helical" evidence="2">
    <location>
        <begin position="324"/>
        <end position="347"/>
    </location>
</feature>
<dbReference type="EMBL" id="KK088422">
    <property type="protein sequence ID" value="EYE95410.1"/>
    <property type="molecule type" value="Genomic_DNA"/>
</dbReference>
<feature type="region of interest" description="Disordered" evidence="1">
    <location>
        <begin position="43"/>
        <end position="66"/>
    </location>
</feature>
<reference evidence="4" key="1">
    <citation type="journal article" date="2014" name="Nat. Commun.">
        <title>Genomic adaptations of the halophilic Dead Sea filamentous fungus Eurotium rubrum.</title>
        <authorList>
            <person name="Kis-Papo T."/>
            <person name="Weig A.R."/>
            <person name="Riley R."/>
            <person name="Persoh D."/>
            <person name="Salamov A."/>
            <person name="Sun H."/>
            <person name="Lipzen A."/>
            <person name="Wasser S.P."/>
            <person name="Rambold G."/>
            <person name="Grigoriev I.V."/>
            <person name="Nevo E."/>
        </authorList>
    </citation>
    <scope>NUCLEOTIDE SEQUENCE [LARGE SCALE GENOMIC DNA]</scope>
    <source>
        <strain evidence="4">CBS 135680</strain>
    </source>
</reference>
<evidence type="ECO:0000313" key="3">
    <source>
        <dbReference type="EMBL" id="EYE95410.1"/>
    </source>
</evidence>
<dbReference type="Proteomes" id="UP000019804">
    <property type="component" value="Unassembled WGS sequence"/>
</dbReference>
<sequence length="425" mass="46808">MNGIALRGQKTPRPQGLVCQFCQFSKPPTPRRTPFARQYVSTGPLHRNGHLGQLRSKNGLETPSISSPLATRRFESSTSQQSPPLDPKAALQEVAHEASIIHNTDSVPSDPSVVQLLEKCQEIAEALVSREQDHQREASTASREEGNAISSLLDLEERNAKKRPVPARNTHPQLVNSVSRIANDIVKDKKVFISPSVLSCYTKIQTLLNNAEHFPEIFHLYAHKPVPEQNSSPVKCHKANPSNINSAVPSELANMALDVAIEQRNLSLVLAIIDNTFCTKAFHRSKVFRKASAPLLGMTTAPVACYSIASWASSLQNTMDSSTATGIAFAAGLAYVGGVSSIGVLAITTANDQMERVTWLPGIPLRHRWLREEERAAMDKVALAWGFKSIDYRGEEEGEEWEALREFIGMRGMILDRTDLMPGMQ</sequence>
<accession>A0A017SGI7</accession>
<name>A0A017SGI7_ASPRC</name>
<keyword evidence="2" id="KW-1133">Transmembrane helix</keyword>
<organism evidence="3 4">
    <name type="scientific">Aspergillus ruber (strain CBS 135680)</name>
    <dbReference type="NCBI Taxonomy" id="1388766"/>
    <lineage>
        <taxon>Eukaryota</taxon>
        <taxon>Fungi</taxon>
        <taxon>Dikarya</taxon>
        <taxon>Ascomycota</taxon>
        <taxon>Pezizomycotina</taxon>
        <taxon>Eurotiomycetes</taxon>
        <taxon>Eurotiomycetidae</taxon>
        <taxon>Eurotiales</taxon>
        <taxon>Aspergillaceae</taxon>
        <taxon>Aspergillus</taxon>
        <taxon>Aspergillus subgen. Aspergillus</taxon>
    </lineage>
</organism>
<evidence type="ECO:0000256" key="2">
    <source>
        <dbReference type="SAM" id="Phobius"/>
    </source>
</evidence>
<dbReference type="AlphaFoldDB" id="A0A017SGI7"/>
<evidence type="ECO:0000256" key="1">
    <source>
        <dbReference type="SAM" id="MobiDB-lite"/>
    </source>
</evidence>
<keyword evidence="4" id="KW-1185">Reference proteome</keyword>
<feature type="region of interest" description="Disordered" evidence="1">
    <location>
        <begin position="71"/>
        <end position="90"/>
    </location>
</feature>
<dbReference type="OrthoDB" id="5360701at2759"/>
<keyword evidence="2" id="KW-0472">Membrane</keyword>
<protein>
    <submittedName>
        <fullName evidence="3">Uncharacterized protein</fullName>
    </submittedName>
</protein>
<proteinExistence type="predicted"/>
<dbReference type="GeneID" id="63696974"/>
<dbReference type="HOGENOM" id="CLU_035633_1_0_1"/>
<gene>
    <name evidence="3" type="ORF">EURHEDRAFT_412228</name>
</gene>
<evidence type="ECO:0000313" key="4">
    <source>
        <dbReference type="Proteomes" id="UP000019804"/>
    </source>
</evidence>